<keyword evidence="1" id="KW-0812">Transmembrane</keyword>
<dbReference type="AlphaFoldDB" id="A0A815QC22"/>
<proteinExistence type="predicted"/>
<keyword evidence="1" id="KW-0472">Membrane</keyword>
<gene>
    <name evidence="2" type="ORF">EDS130_LOCUS40135</name>
</gene>
<sequence>MFSNQVLAISHSQSDLPHPPQTTDIQSKAGCESCRRKWKKILLTSLAITLMMTIGVIVVIFMAKENSVRLAATARPTTTTTIVTTTTALVMTTTTRTIFMKARTNDISFVLASHRCYMRIYNTDTFTDKNCGAFVFRTINTILLSYSNGSLTIDFFQTHTNYQT</sequence>
<dbReference type="EMBL" id="CAJNOJ010000474">
    <property type="protein sequence ID" value="CAF1460676.1"/>
    <property type="molecule type" value="Genomic_DNA"/>
</dbReference>
<accession>A0A815QC22</accession>
<comment type="caution">
    <text evidence="2">The sequence shown here is derived from an EMBL/GenBank/DDBJ whole genome shotgun (WGS) entry which is preliminary data.</text>
</comment>
<evidence type="ECO:0000256" key="1">
    <source>
        <dbReference type="SAM" id="Phobius"/>
    </source>
</evidence>
<name>A0A815QC22_ADIRI</name>
<evidence type="ECO:0000313" key="3">
    <source>
        <dbReference type="Proteomes" id="UP000663852"/>
    </source>
</evidence>
<organism evidence="2 3">
    <name type="scientific">Adineta ricciae</name>
    <name type="common">Rotifer</name>
    <dbReference type="NCBI Taxonomy" id="249248"/>
    <lineage>
        <taxon>Eukaryota</taxon>
        <taxon>Metazoa</taxon>
        <taxon>Spiralia</taxon>
        <taxon>Gnathifera</taxon>
        <taxon>Rotifera</taxon>
        <taxon>Eurotatoria</taxon>
        <taxon>Bdelloidea</taxon>
        <taxon>Adinetida</taxon>
        <taxon>Adinetidae</taxon>
        <taxon>Adineta</taxon>
    </lineage>
</organism>
<evidence type="ECO:0000313" key="2">
    <source>
        <dbReference type="EMBL" id="CAF1460676.1"/>
    </source>
</evidence>
<keyword evidence="1" id="KW-1133">Transmembrane helix</keyword>
<dbReference type="Proteomes" id="UP000663852">
    <property type="component" value="Unassembled WGS sequence"/>
</dbReference>
<feature type="transmembrane region" description="Helical" evidence="1">
    <location>
        <begin position="41"/>
        <end position="63"/>
    </location>
</feature>
<reference evidence="2" key="1">
    <citation type="submission" date="2021-02" db="EMBL/GenBank/DDBJ databases">
        <authorList>
            <person name="Nowell W R."/>
        </authorList>
    </citation>
    <scope>NUCLEOTIDE SEQUENCE</scope>
</reference>
<protein>
    <submittedName>
        <fullName evidence="2">Uncharacterized protein</fullName>
    </submittedName>
</protein>